<name>A0A366HFN3_9BACT</name>
<dbReference type="AlphaFoldDB" id="A0A366HFN3"/>
<dbReference type="EMBL" id="QNRR01000007">
    <property type="protein sequence ID" value="RBP41337.1"/>
    <property type="molecule type" value="Genomic_DNA"/>
</dbReference>
<proteinExistence type="predicted"/>
<evidence type="ECO:0000259" key="1">
    <source>
        <dbReference type="Pfam" id="PF19583"/>
    </source>
</evidence>
<dbReference type="SUPFAM" id="SSF56281">
    <property type="entry name" value="Metallo-hydrolase/oxidoreductase"/>
    <property type="match status" value="1"/>
</dbReference>
<dbReference type="RefSeq" id="WP_113959975.1">
    <property type="nucleotide sequence ID" value="NZ_QNRR01000007.1"/>
</dbReference>
<evidence type="ECO:0000313" key="3">
    <source>
        <dbReference type="Proteomes" id="UP000253426"/>
    </source>
</evidence>
<organism evidence="2 3">
    <name type="scientific">Roseimicrobium gellanilyticum</name>
    <dbReference type="NCBI Taxonomy" id="748857"/>
    <lineage>
        <taxon>Bacteria</taxon>
        <taxon>Pseudomonadati</taxon>
        <taxon>Verrucomicrobiota</taxon>
        <taxon>Verrucomicrobiia</taxon>
        <taxon>Verrucomicrobiales</taxon>
        <taxon>Verrucomicrobiaceae</taxon>
        <taxon>Roseimicrobium</taxon>
    </lineage>
</organism>
<dbReference type="PANTHER" id="PTHR43717">
    <property type="entry name" value="ANAEROBIC NITRIC OXIDE REDUCTASE FLAVORUBREDOXIN"/>
    <property type="match status" value="1"/>
</dbReference>
<feature type="domain" description="ODP" evidence="1">
    <location>
        <begin position="24"/>
        <end position="216"/>
    </location>
</feature>
<dbReference type="Proteomes" id="UP000253426">
    <property type="component" value="Unassembled WGS sequence"/>
</dbReference>
<protein>
    <recommendedName>
        <fullName evidence="1">ODP domain-containing protein</fullName>
    </recommendedName>
</protein>
<dbReference type="OrthoDB" id="9807946at2"/>
<accession>A0A366HFN3</accession>
<reference evidence="2 3" key="1">
    <citation type="submission" date="2018-06" db="EMBL/GenBank/DDBJ databases">
        <title>Genomic Encyclopedia of Type Strains, Phase IV (KMG-IV): sequencing the most valuable type-strain genomes for metagenomic binning, comparative biology and taxonomic classification.</title>
        <authorList>
            <person name="Goeker M."/>
        </authorList>
    </citation>
    <scope>NUCLEOTIDE SEQUENCE [LARGE SCALE GENOMIC DNA]</scope>
    <source>
        <strain evidence="2 3">DSM 25532</strain>
    </source>
</reference>
<evidence type="ECO:0000313" key="2">
    <source>
        <dbReference type="EMBL" id="RBP41337.1"/>
    </source>
</evidence>
<dbReference type="PANTHER" id="PTHR43717:SF1">
    <property type="entry name" value="ANAEROBIC NITRIC OXIDE REDUCTASE FLAVORUBREDOXIN"/>
    <property type="match status" value="1"/>
</dbReference>
<dbReference type="Gene3D" id="3.60.15.10">
    <property type="entry name" value="Ribonuclease Z/Hydroxyacylglutathione hydrolase-like"/>
    <property type="match status" value="1"/>
</dbReference>
<dbReference type="InterPro" id="IPR036866">
    <property type="entry name" value="RibonucZ/Hydroxyglut_hydro"/>
</dbReference>
<gene>
    <name evidence="2" type="ORF">DES53_107168</name>
</gene>
<sequence length="241" mass="27103">MTAIDEIAPDVFRLSVYAQDYDMQFNHFLVRDEEPLLFHTGLRAMFPLLKDAVASIIDPATLKWIGWSHFESDECGSLNDWFQVAPQAQPVCTLVGKLVTVDDFSARPARGMTQDDVLTTGKYRFRFHQSPHIPHGWDAGVLFEETQKTLFCSDLFHHFGNTEALTEADLIDRTREAMSRLNQGPLSGYMPYTRQTEGVLRRLAELKPQTLAVMHGSSYTGACDKLLSDLGGVIKENFDGA</sequence>
<dbReference type="Pfam" id="PF19583">
    <property type="entry name" value="ODP"/>
    <property type="match status" value="1"/>
</dbReference>
<keyword evidence="3" id="KW-1185">Reference proteome</keyword>
<dbReference type="InterPro" id="IPR045761">
    <property type="entry name" value="ODP_dom"/>
</dbReference>
<comment type="caution">
    <text evidence="2">The sequence shown here is derived from an EMBL/GenBank/DDBJ whole genome shotgun (WGS) entry which is preliminary data.</text>
</comment>